<reference evidence="1" key="1">
    <citation type="submission" date="2023-04" db="EMBL/GenBank/DDBJ databases">
        <title>Phytophthora lilii NBRC 32176.</title>
        <authorList>
            <person name="Ichikawa N."/>
            <person name="Sato H."/>
            <person name="Tonouchi N."/>
        </authorList>
    </citation>
    <scope>NUCLEOTIDE SEQUENCE</scope>
    <source>
        <strain evidence="1">NBRC 32176</strain>
    </source>
</reference>
<comment type="caution">
    <text evidence="1">The sequence shown here is derived from an EMBL/GenBank/DDBJ whole genome shotgun (WGS) entry which is preliminary data.</text>
</comment>
<dbReference type="AlphaFoldDB" id="A0A9W6TJ74"/>
<gene>
    <name evidence="1" type="ORF">Plil01_000485200</name>
</gene>
<protein>
    <submittedName>
        <fullName evidence="1">Unnamed protein product</fullName>
    </submittedName>
</protein>
<evidence type="ECO:0000313" key="2">
    <source>
        <dbReference type="Proteomes" id="UP001165083"/>
    </source>
</evidence>
<dbReference type="Proteomes" id="UP001165083">
    <property type="component" value="Unassembled WGS sequence"/>
</dbReference>
<proteinExistence type="predicted"/>
<keyword evidence="2" id="KW-1185">Reference proteome</keyword>
<dbReference type="EMBL" id="BSXW01000203">
    <property type="protein sequence ID" value="GMF14633.1"/>
    <property type="molecule type" value="Genomic_DNA"/>
</dbReference>
<evidence type="ECO:0000313" key="1">
    <source>
        <dbReference type="EMBL" id="GMF14633.1"/>
    </source>
</evidence>
<accession>A0A9W6TJ74</accession>
<name>A0A9W6TJ74_9STRA</name>
<sequence length="94" mass="10188">MSRAVKAADFNSGATISVFAVMAAHLTIAAGSVWAPDSGRKCVASQRFGRRLQEHQVVSEVLDVLNEPQHDVTLTSQSNEVVYLLVEVYNDTLA</sequence>
<organism evidence="1 2">
    <name type="scientific">Phytophthora lilii</name>
    <dbReference type="NCBI Taxonomy" id="2077276"/>
    <lineage>
        <taxon>Eukaryota</taxon>
        <taxon>Sar</taxon>
        <taxon>Stramenopiles</taxon>
        <taxon>Oomycota</taxon>
        <taxon>Peronosporomycetes</taxon>
        <taxon>Peronosporales</taxon>
        <taxon>Peronosporaceae</taxon>
        <taxon>Phytophthora</taxon>
    </lineage>
</organism>